<dbReference type="Proteomes" id="UP000318571">
    <property type="component" value="Chromosome 2"/>
</dbReference>
<evidence type="ECO:0000256" key="2">
    <source>
        <dbReference type="ARBA" id="ARBA00022679"/>
    </source>
</evidence>
<dbReference type="InterPro" id="IPR051981">
    <property type="entry name" value="Glycosyltransf_32"/>
</dbReference>
<feature type="non-terminal residue" evidence="4">
    <location>
        <position position="188"/>
    </location>
</feature>
<dbReference type="SUPFAM" id="SSF53448">
    <property type="entry name" value="Nucleotide-diphospho-sugar transferases"/>
    <property type="match status" value="1"/>
</dbReference>
<proteinExistence type="inferred from homology"/>
<dbReference type="Gene3D" id="3.90.550.20">
    <property type="match status" value="1"/>
</dbReference>
<dbReference type="PANTHER" id="PTHR12042">
    <property type="entry name" value="LACTOSYLCERAMIDE 4-ALPHA-GALACTOSYLTRANSFERASE ALPHA- 1,4-GALACTOSYLTRANSFERASE"/>
    <property type="match status" value="1"/>
</dbReference>
<dbReference type="Pfam" id="PF04572">
    <property type="entry name" value="Gb3_synth"/>
    <property type="match status" value="1"/>
</dbReference>
<dbReference type="EMBL" id="VCGU01000005">
    <property type="protein sequence ID" value="TRY74843.1"/>
    <property type="molecule type" value="Genomic_DNA"/>
</dbReference>
<dbReference type="InterPro" id="IPR029044">
    <property type="entry name" value="Nucleotide-diphossugar_trans"/>
</dbReference>
<dbReference type="InterPro" id="IPR007652">
    <property type="entry name" value="A1-4-GlycosylTfrase_dom"/>
</dbReference>
<keyword evidence="2" id="KW-0808">Transferase</keyword>
<comment type="similarity">
    <text evidence="1">Belongs to the glycosyltransferase 32 family.</text>
</comment>
<feature type="domain" description="Alpha 1,4-glycosyltransferase" evidence="3">
    <location>
        <begin position="36"/>
        <end position="174"/>
    </location>
</feature>
<keyword evidence="5" id="KW-1185">Reference proteome</keyword>
<dbReference type="PANTHER" id="PTHR12042:SF21">
    <property type="entry name" value="ALPHA1,4-GALACTOSYLTRANSFERASE 1-RELATED"/>
    <property type="match status" value="1"/>
</dbReference>
<evidence type="ECO:0000313" key="4">
    <source>
        <dbReference type="EMBL" id="TRY74843.1"/>
    </source>
</evidence>
<organism evidence="4 5">
    <name type="scientific">Tigriopus californicus</name>
    <name type="common">Marine copepod</name>
    <dbReference type="NCBI Taxonomy" id="6832"/>
    <lineage>
        <taxon>Eukaryota</taxon>
        <taxon>Metazoa</taxon>
        <taxon>Ecdysozoa</taxon>
        <taxon>Arthropoda</taxon>
        <taxon>Crustacea</taxon>
        <taxon>Multicrustacea</taxon>
        <taxon>Hexanauplia</taxon>
        <taxon>Copepoda</taxon>
        <taxon>Harpacticoida</taxon>
        <taxon>Harpacticidae</taxon>
        <taxon>Tigriopus</taxon>
    </lineage>
</organism>
<dbReference type="GO" id="GO:0006688">
    <property type="term" value="P:glycosphingolipid biosynthetic process"/>
    <property type="evidence" value="ECO:0007669"/>
    <property type="project" value="TreeGrafter"/>
</dbReference>
<protein>
    <recommendedName>
        <fullName evidence="3">Alpha 1,4-glycosyltransferase domain-containing protein</fullName>
    </recommendedName>
</protein>
<accession>A0A553PAY2</accession>
<evidence type="ECO:0000259" key="3">
    <source>
        <dbReference type="Pfam" id="PF04572"/>
    </source>
</evidence>
<evidence type="ECO:0000256" key="1">
    <source>
        <dbReference type="ARBA" id="ARBA00009003"/>
    </source>
</evidence>
<gene>
    <name evidence="4" type="ORF">TCAL_11426</name>
</gene>
<name>A0A553PAY2_TIGCA</name>
<dbReference type="GO" id="GO:0016758">
    <property type="term" value="F:hexosyltransferase activity"/>
    <property type="evidence" value="ECO:0007669"/>
    <property type="project" value="TreeGrafter"/>
</dbReference>
<dbReference type="GO" id="GO:0016020">
    <property type="term" value="C:membrane"/>
    <property type="evidence" value="ECO:0007669"/>
    <property type="project" value="GOC"/>
</dbReference>
<comment type="caution">
    <text evidence="4">The sequence shown here is derived from an EMBL/GenBank/DDBJ whole genome shotgun (WGS) entry which is preliminary data.</text>
</comment>
<dbReference type="AlphaFoldDB" id="A0A553PAY2"/>
<sequence>MDTDIITLKRMHKSFAGTNYLYFAAPGKIASAILKFHQGHPFLNQSIHRAAQTYTGKVWGEIGPLLYTSMVNASCPVFVKRRDQLSVAQSRTILHCPGYMVLPQYLGFPLRTSQRHHFYERSKNREVKNMIKKSATLHLFNSAFLKDKLPSEKEIQDLASPLMQIRRDACPIAYLSFLEANSRSSKYT</sequence>
<evidence type="ECO:0000313" key="5">
    <source>
        <dbReference type="Proteomes" id="UP000318571"/>
    </source>
</evidence>
<reference evidence="4 5" key="1">
    <citation type="journal article" date="2018" name="Nat. Ecol. Evol.">
        <title>Genomic signatures of mitonuclear coevolution across populations of Tigriopus californicus.</title>
        <authorList>
            <person name="Barreto F.S."/>
            <person name="Watson E.T."/>
            <person name="Lima T.G."/>
            <person name="Willett C.S."/>
            <person name="Edmands S."/>
            <person name="Li W."/>
            <person name="Burton R.S."/>
        </authorList>
    </citation>
    <scope>NUCLEOTIDE SEQUENCE [LARGE SCALE GENOMIC DNA]</scope>
    <source>
        <strain evidence="4 5">San Diego</strain>
    </source>
</reference>